<evidence type="ECO:0000256" key="3">
    <source>
        <dbReference type="PROSITE-ProRule" id="PRU00087"/>
    </source>
</evidence>
<evidence type="ECO:0000313" key="6">
    <source>
        <dbReference type="EMBL" id="KAL1498635.1"/>
    </source>
</evidence>
<dbReference type="InterPro" id="IPR001298">
    <property type="entry name" value="Filamin/ABP280_rpt"/>
</dbReference>
<gene>
    <name evidence="5" type="ORF">AB1Y20_013926</name>
    <name evidence="6" type="ORF">AB1Y20_013948</name>
</gene>
<reference evidence="5 7" key="1">
    <citation type="journal article" date="2024" name="Science">
        <title>Giant polyketide synthase enzymes in the biosynthesis of giant marine polyether toxins.</title>
        <authorList>
            <person name="Fallon T.R."/>
            <person name="Shende V.V."/>
            <person name="Wierzbicki I.H."/>
            <person name="Pendleton A.L."/>
            <person name="Watervoot N.F."/>
            <person name="Auber R.P."/>
            <person name="Gonzalez D.J."/>
            <person name="Wisecaver J.H."/>
            <person name="Moore B.S."/>
        </authorList>
    </citation>
    <scope>NUCLEOTIDE SEQUENCE [LARGE SCALE GENOMIC DNA]</scope>
    <source>
        <strain evidence="5 7">12B1</strain>
    </source>
</reference>
<dbReference type="InterPro" id="IPR015915">
    <property type="entry name" value="Kelch-typ_b-propeller"/>
</dbReference>
<dbReference type="Pfam" id="PF00630">
    <property type="entry name" value="Filamin"/>
    <property type="match status" value="2"/>
</dbReference>
<protein>
    <submittedName>
        <fullName evidence="5">Uncharacterized protein</fullName>
    </submittedName>
</protein>
<dbReference type="SMART" id="SM00557">
    <property type="entry name" value="IG_FLMN"/>
    <property type="match status" value="2"/>
</dbReference>
<dbReference type="EMBL" id="JBGBPQ010000027">
    <property type="protein sequence ID" value="KAL1498611.1"/>
    <property type="molecule type" value="Genomic_DNA"/>
</dbReference>
<evidence type="ECO:0000256" key="4">
    <source>
        <dbReference type="SAM" id="MobiDB-lite"/>
    </source>
</evidence>
<dbReference type="Gene3D" id="2.60.120.200">
    <property type="match status" value="1"/>
</dbReference>
<dbReference type="SUPFAM" id="SSF81296">
    <property type="entry name" value="E set domains"/>
    <property type="match status" value="2"/>
</dbReference>
<evidence type="ECO:0000256" key="1">
    <source>
        <dbReference type="ARBA" id="ARBA00022441"/>
    </source>
</evidence>
<dbReference type="Pfam" id="PF24681">
    <property type="entry name" value="Kelch_KLHDC2_KLHL20_DRC7"/>
    <property type="match status" value="1"/>
</dbReference>
<accession>A0AB34II95</accession>
<evidence type="ECO:0000313" key="5">
    <source>
        <dbReference type="EMBL" id="KAL1498611.1"/>
    </source>
</evidence>
<comment type="caution">
    <text evidence="5">The sequence shown here is derived from an EMBL/GenBank/DDBJ whole genome shotgun (WGS) entry which is preliminary data.</text>
</comment>
<organism evidence="5 7">
    <name type="scientific">Prymnesium parvum</name>
    <name type="common">Toxic golden alga</name>
    <dbReference type="NCBI Taxonomy" id="97485"/>
    <lineage>
        <taxon>Eukaryota</taxon>
        <taxon>Haptista</taxon>
        <taxon>Haptophyta</taxon>
        <taxon>Prymnesiophyceae</taxon>
        <taxon>Prymnesiales</taxon>
        <taxon>Prymnesiaceae</taxon>
        <taxon>Prymnesium</taxon>
    </lineage>
</organism>
<dbReference type="InterPro" id="IPR014756">
    <property type="entry name" value="Ig_E-set"/>
</dbReference>
<feature type="repeat" description="Filamin" evidence="3">
    <location>
        <begin position="192"/>
        <end position="308"/>
    </location>
</feature>
<keyword evidence="7" id="KW-1185">Reference proteome</keyword>
<evidence type="ECO:0000313" key="7">
    <source>
        <dbReference type="Proteomes" id="UP001515480"/>
    </source>
</evidence>
<dbReference type="EMBL" id="JBGBPQ010000027">
    <property type="protein sequence ID" value="KAL1498635.1"/>
    <property type="molecule type" value="Genomic_DNA"/>
</dbReference>
<feature type="compositionally biased region" description="Pro residues" evidence="4">
    <location>
        <begin position="46"/>
        <end position="56"/>
    </location>
</feature>
<dbReference type="Proteomes" id="UP001515480">
    <property type="component" value="Unassembled WGS sequence"/>
</dbReference>
<dbReference type="InterPro" id="IPR013320">
    <property type="entry name" value="ConA-like_dom_sf"/>
</dbReference>
<keyword evidence="2" id="KW-0677">Repeat</keyword>
<name>A0AB34II95_PRYPA</name>
<dbReference type="SUPFAM" id="SSF49899">
    <property type="entry name" value="Concanavalin A-like lectins/glucanases"/>
    <property type="match status" value="1"/>
</dbReference>
<dbReference type="Pfam" id="PF13385">
    <property type="entry name" value="Laminin_G_3"/>
    <property type="match status" value="1"/>
</dbReference>
<proteinExistence type="predicted"/>
<dbReference type="InterPro" id="IPR013783">
    <property type="entry name" value="Ig-like_fold"/>
</dbReference>
<keyword evidence="1" id="KW-0880">Kelch repeat</keyword>
<feature type="repeat" description="Filamin" evidence="3">
    <location>
        <begin position="87"/>
        <end position="190"/>
    </location>
</feature>
<dbReference type="PANTHER" id="PTHR46093">
    <property type="entry name" value="ACYL-COA-BINDING DOMAIN-CONTAINING PROTEIN 5"/>
    <property type="match status" value="1"/>
</dbReference>
<evidence type="ECO:0000256" key="2">
    <source>
        <dbReference type="ARBA" id="ARBA00022737"/>
    </source>
</evidence>
<feature type="region of interest" description="Disordered" evidence="4">
    <location>
        <begin position="1"/>
        <end position="64"/>
    </location>
</feature>
<dbReference type="Gene3D" id="2.120.10.80">
    <property type="entry name" value="Kelch-type beta propeller"/>
    <property type="match status" value="1"/>
</dbReference>
<dbReference type="PROSITE" id="PS50194">
    <property type="entry name" value="FILAMIN_REPEAT"/>
    <property type="match status" value="2"/>
</dbReference>
<sequence>MVSRSQPRSPSGHSSRTSHFGSNPAPSRTVNAPPPAPAPVVVAAPSPVPPPAPSPITRPQTAAVERSPVSYPYFKTVRPASAAPRTPPVSQTTGAIAEGPGLTDAEVGCTARFTIITMDANNERKRGTGGDVVVARLMQEGRVAVQAHVLDNTDGTYSCSYVPKSVAPTQRLLITVNGMPVAGSPFHPRIISGGIAPGQCTAKGGDLYDGIAGSPIAFTIKARDNFGNECCDAQASGETKFKMAISGSVPASEEFEEVFKKYHAYAESEYKGDGVFEIVWSVDLPGEYTLSVSLDRLPIRGSPFRCFVVSPFVRPPPALRYSEISPAPESIAALVELPNAPVRPRSATLVDGQLVVASSMLQNKNVATRHPSMHLCQFSQQYAFEKKYAAAGHKTLIPACRWRGELMPDYRSDSQAKAVHSLVSENCTVYMVSQTGGAGTFIDRIQSTMVHGGGDARVPSEFSTFAMDGACPKVVEGFALLYTPGVPRVAAPPAEVGEEEGEAEEPPILPPTSAALWLFGGLDTAGEMVGDLYRYDLDEEAWDVLFDGKLQRAPPFANKLLSANSLVDLARVNTAAAADGKHQVWMMGGRSSNGVLSDIHCLDLHTLQWTTPECSGETPTNREKHTLTYCLQRFLAAVGGMNADSSAVNDFALLDLQTMTWQQRRFSPPLQRIGHVAGFSCGSLYLYGGTLGDSAAAASSVIKLTCSDFPQKSALEFANDSSQYMVAKASASLSLAPTFDAKGVQEPTKFSLDCWVWPASFPHYGPAVCKCDGNYKTGFGLVAIDETFAAKLAPKDTEPEFLPNVAFFVGGIANKVLLKLPVAEWSHIACTWDGSTLTAYRNGKRADFINIEVPPEELNIHCNQDLFVGGFPNKHGWHGLVDVVRIWGRCLDCDSVRRLMNVLNVKNDPDVFAQWTISEGAGTVIYDSSQKQNHATLEGGVKRVQCNRDFVAPVMTAAEKHVDSLFLQLREWKMKFEKKEKRQPTQEDMMKAAPEVRNLARRLGLLDD</sequence>
<dbReference type="InterPro" id="IPR017868">
    <property type="entry name" value="Filamin/ABP280_repeat-like"/>
</dbReference>
<feature type="compositionally biased region" description="Polar residues" evidence="4">
    <location>
        <begin position="1"/>
        <end position="30"/>
    </location>
</feature>
<dbReference type="PANTHER" id="PTHR46093:SF3">
    <property type="entry name" value="ACYL-COA-BINDING DOMAIN-CONTAINING PROTEIN 4"/>
    <property type="match status" value="1"/>
</dbReference>
<feature type="region of interest" description="Disordered" evidence="4">
    <location>
        <begin position="79"/>
        <end position="101"/>
    </location>
</feature>
<dbReference type="SUPFAM" id="SSF117281">
    <property type="entry name" value="Kelch motif"/>
    <property type="match status" value="1"/>
</dbReference>
<dbReference type="Gene3D" id="2.60.40.10">
    <property type="entry name" value="Immunoglobulins"/>
    <property type="match status" value="2"/>
</dbReference>
<dbReference type="AlphaFoldDB" id="A0AB34II95"/>